<dbReference type="InterPro" id="IPR027417">
    <property type="entry name" value="P-loop_NTPase"/>
</dbReference>
<keyword evidence="1" id="KW-0067">ATP-binding</keyword>
<gene>
    <name evidence="1" type="ORF">CU103_30555</name>
</gene>
<feature type="non-terminal residue" evidence="1">
    <location>
        <position position="1"/>
    </location>
</feature>
<proteinExistence type="predicted"/>
<evidence type="ECO:0000313" key="2">
    <source>
        <dbReference type="Proteomes" id="UP000241764"/>
    </source>
</evidence>
<reference evidence="2" key="1">
    <citation type="submission" date="2017-11" db="EMBL/GenBank/DDBJ databases">
        <authorList>
            <person name="Kuznetsova I."/>
            <person name="Sazanova A."/>
            <person name="Chirak E."/>
            <person name="Safronova V."/>
            <person name="Willems A."/>
        </authorList>
    </citation>
    <scope>NUCLEOTIDE SEQUENCE [LARGE SCALE GENOMIC DNA]</scope>
    <source>
        <strain evidence="2">CCBAU 03422</strain>
    </source>
</reference>
<dbReference type="Proteomes" id="UP000241764">
    <property type="component" value="Unassembled WGS sequence"/>
</dbReference>
<protein>
    <submittedName>
        <fullName evidence="1">Ectoine/hydroxyectoine ABC transporter ATP-binding protein EhuA</fullName>
    </submittedName>
</protein>
<name>A0A2P7AMW9_9HYPH</name>
<evidence type="ECO:0000313" key="1">
    <source>
        <dbReference type="EMBL" id="PSH55576.1"/>
    </source>
</evidence>
<dbReference type="SUPFAM" id="SSF53795">
    <property type="entry name" value="PEP carboxykinase-like"/>
    <property type="match status" value="1"/>
</dbReference>
<comment type="caution">
    <text evidence="1">The sequence shown here is derived from an EMBL/GenBank/DDBJ whole genome shotgun (WGS) entry which is preliminary data.</text>
</comment>
<dbReference type="AlphaFoldDB" id="A0A2P7AMW9"/>
<keyword evidence="2" id="KW-1185">Reference proteome</keyword>
<sequence>EFSDRVCFFYDGKIAEQGPPDQFFGNPQNERTRQFLSAVLEAR</sequence>
<organism evidence="1 2">
    <name type="scientific">Phyllobacterium sophorae</name>
    <dbReference type="NCBI Taxonomy" id="1520277"/>
    <lineage>
        <taxon>Bacteria</taxon>
        <taxon>Pseudomonadati</taxon>
        <taxon>Pseudomonadota</taxon>
        <taxon>Alphaproteobacteria</taxon>
        <taxon>Hyphomicrobiales</taxon>
        <taxon>Phyllobacteriaceae</taxon>
        <taxon>Phyllobacterium</taxon>
    </lineage>
</organism>
<dbReference type="GO" id="GO:0005524">
    <property type="term" value="F:ATP binding"/>
    <property type="evidence" value="ECO:0007669"/>
    <property type="project" value="UniProtKB-KW"/>
</dbReference>
<accession>A0A2P7AMW9</accession>
<dbReference type="EMBL" id="PGGM01000029">
    <property type="protein sequence ID" value="PSH55576.1"/>
    <property type="molecule type" value="Genomic_DNA"/>
</dbReference>
<dbReference type="Gene3D" id="3.40.50.300">
    <property type="entry name" value="P-loop containing nucleotide triphosphate hydrolases"/>
    <property type="match status" value="1"/>
</dbReference>
<keyword evidence="1" id="KW-0547">Nucleotide-binding</keyword>